<evidence type="ECO:0000259" key="14">
    <source>
        <dbReference type="Pfam" id="PF08245"/>
    </source>
</evidence>
<dbReference type="UniPathway" id="UPA00219"/>
<dbReference type="SUPFAM" id="SSF63418">
    <property type="entry name" value="MurE/MurF N-terminal domain"/>
    <property type="match status" value="1"/>
</dbReference>
<comment type="pathway">
    <text evidence="10 11">Cell wall biogenesis; peptidoglycan biosynthesis.</text>
</comment>
<evidence type="ECO:0000256" key="6">
    <source>
        <dbReference type="ARBA" id="ARBA00022960"/>
    </source>
</evidence>
<dbReference type="InterPro" id="IPR036615">
    <property type="entry name" value="Mur_ligase_C_dom_sf"/>
</dbReference>
<protein>
    <recommendedName>
        <fullName evidence="10 11">UDP-N-acetylmuramoyl-tripeptide--D-alanyl-D-alanine ligase</fullName>
        <ecNumber evidence="10 11">6.3.2.10</ecNumber>
    </recommendedName>
    <alternativeName>
        <fullName evidence="10">D-alanyl-D-alanine-adding enzyme</fullName>
    </alternativeName>
</protein>
<dbReference type="GO" id="GO:0009252">
    <property type="term" value="P:peptidoglycan biosynthetic process"/>
    <property type="evidence" value="ECO:0007669"/>
    <property type="project" value="UniProtKB-UniRule"/>
</dbReference>
<dbReference type="GO" id="GO:0005737">
    <property type="term" value="C:cytoplasm"/>
    <property type="evidence" value="ECO:0007669"/>
    <property type="project" value="UniProtKB-SubCell"/>
</dbReference>
<evidence type="ECO:0000313" key="16">
    <source>
        <dbReference type="Proteomes" id="UP000033618"/>
    </source>
</evidence>
<dbReference type="Gene3D" id="3.90.190.20">
    <property type="entry name" value="Mur ligase, C-terminal domain"/>
    <property type="match status" value="1"/>
</dbReference>
<accession>A0A0F5JVK1</accession>
<proteinExistence type="inferred from homology"/>
<keyword evidence="9 10" id="KW-0961">Cell wall biogenesis/degradation</keyword>
<dbReference type="GO" id="GO:0005524">
    <property type="term" value="F:ATP binding"/>
    <property type="evidence" value="ECO:0007669"/>
    <property type="project" value="UniProtKB-UniRule"/>
</dbReference>
<reference evidence="15 16" key="1">
    <citation type="submission" date="2015-03" db="EMBL/GenBank/DDBJ databases">
        <title>Draft Genome Sequence of Burkholderia andropogonis type strain ICMP2807, isolated from Sorghum bicolor.</title>
        <authorList>
            <person name="Lopes-Santos L."/>
            <person name="Castro D.B."/>
            <person name="Ottoboni L.M."/>
            <person name="Park D."/>
            <person name="Weirc B.S."/>
            <person name="Destefano S.A."/>
        </authorList>
    </citation>
    <scope>NUCLEOTIDE SEQUENCE [LARGE SCALE GENOMIC DNA]</scope>
    <source>
        <strain evidence="15 16">ICMP2807</strain>
    </source>
</reference>
<keyword evidence="8 10" id="KW-0131">Cell cycle</keyword>
<evidence type="ECO:0000256" key="8">
    <source>
        <dbReference type="ARBA" id="ARBA00023306"/>
    </source>
</evidence>
<dbReference type="Proteomes" id="UP000033618">
    <property type="component" value="Unassembled WGS sequence"/>
</dbReference>
<dbReference type="InterPro" id="IPR036565">
    <property type="entry name" value="Mur-like_cat_sf"/>
</dbReference>
<dbReference type="GO" id="GO:0051301">
    <property type="term" value="P:cell division"/>
    <property type="evidence" value="ECO:0007669"/>
    <property type="project" value="UniProtKB-KW"/>
</dbReference>
<name>A0A0F5JVK1_9BURK</name>
<dbReference type="InterPro" id="IPR005863">
    <property type="entry name" value="UDP-N-AcMur_synth"/>
</dbReference>
<evidence type="ECO:0000256" key="10">
    <source>
        <dbReference type="HAMAP-Rule" id="MF_02019"/>
    </source>
</evidence>
<feature type="domain" description="Mur ligase central" evidence="14">
    <location>
        <begin position="134"/>
        <end position="341"/>
    </location>
</feature>
<dbReference type="Pfam" id="PF01225">
    <property type="entry name" value="Mur_ligase"/>
    <property type="match status" value="1"/>
</dbReference>
<comment type="similarity">
    <text evidence="10">Belongs to the MurCDEF family. MurF subfamily.</text>
</comment>
<dbReference type="SUPFAM" id="SSF53623">
    <property type="entry name" value="MurD-like peptide ligases, catalytic domain"/>
    <property type="match status" value="1"/>
</dbReference>
<evidence type="ECO:0000259" key="13">
    <source>
        <dbReference type="Pfam" id="PF02875"/>
    </source>
</evidence>
<keyword evidence="2 10" id="KW-0436">Ligase</keyword>
<dbReference type="InterPro" id="IPR051046">
    <property type="entry name" value="MurCDEF_CellWall_CoF430Synth"/>
</dbReference>
<dbReference type="PANTHER" id="PTHR43024">
    <property type="entry name" value="UDP-N-ACETYLMURAMOYL-TRIPEPTIDE--D-ALANYL-D-ALANINE LIGASE"/>
    <property type="match status" value="1"/>
</dbReference>
<dbReference type="Gene3D" id="3.40.1390.10">
    <property type="entry name" value="MurE/MurF, N-terminal domain"/>
    <property type="match status" value="1"/>
</dbReference>
<dbReference type="AlphaFoldDB" id="A0A0F5JVK1"/>
<feature type="domain" description="Mur ligase N-terminal catalytic" evidence="12">
    <location>
        <begin position="29"/>
        <end position="100"/>
    </location>
</feature>
<dbReference type="GO" id="GO:0008766">
    <property type="term" value="F:UDP-N-acetylmuramoylalanyl-D-glutamyl-2,6-diaminopimelate-D-alanyl-D-alanine ligase activity"/>
    <property type="evidence" value="ECO:0007669"/>
    <property type="project" value="RHEA"/>
</dbReference>
<evidence type="ECO:0000256" key="7">
    <source>
        <dbReference type="ARBA" id="ARBA00022984"/>
    </source>
</evidence>
<keyword evidence="16" id="KW-1185">Reference proteome</keyword>
<gene>
    <name evidence="10" type="primary">murF</name>
    <name evidence="15" type="ORF">WM40_20635</name>
</gene>
<keyword evidence="1 10" id="KW-0963">Cytoplasm</keyword>
<dbReference type="InterPro" id="IPR013221">
    <property type="entry name" value="Mur_ligase_cen"/>
</dbReference>
<dbReference type="PANTHER" id="PTHR43024:SF1">
    <property type="entry name" value="UDP-N-ACETYLMURAMOYL-TRIPEPTIDE--D-ALANYL-D-ALANINE LIGASE"/>
    <property type="match status" value="1"/>
</dbReference>
<evidence type="ECO:0000256" key="1">
    <source>
        <dbReference type="ARBA" id="ARBA00022490"/>
    </source>
</evidence>
<dbReference type="NCBIfam" id="TIGR01143">
    <property type="entry name" value="murF"/>
    <property type="match status" value="1"/>
</dbReference>
<dbReference type="Gene3D" id="3.40.1190.10">
    <property type="entry name" value="Mur-like, catalytic domain"/>
    <property type="match status" value="1"/>
</dbReference>
<dbReference type="InterPro" id="IPR000713">
    <property type="entry name" value="Mur_ligase_N"/>
</dbReference>
<dbReference type="GO" id="GO:0008360">
    <property type="term" value="P:regulation of cell shape"/>
    <property type="evidence" value="ECO:0007669"/>
    <property type="project" value="UniProtKB-KW"/>
</dbReference>
<dbReference type="GO" id="GO:0071555">
    <property type="term" value="P:cell wall organization"/>
    <property type="evidence" value="ECO:0007669"/>
    <property type="project" value="UniProtKB-KW"/>
</dbReference>
<evidence type="ECO:0000256" key="11">
    <source>
        <dbReference type="RuleBase" id="RU004136"/>
    </source>
</evidence>
<feature type="binding site" evidence="10">
    <location>
        <begin position="136"/>
        <end position="142"/>
    </location>
    <ligand>
        <name>ATP</name>
        <dbReference type="ChEBI" id="CHEBI:30616"/>
    </ligand>
</feature>
<dbReference type="EC" id="6.3.2.10" evidence="10 11"/>
<evidence type="ECO:0000256" key="2">
    <source>
        <dbReference type="ARBA" id="ARBA00022598"/>
    </source>
</evidence>
<evidence type="ECO:0000256" key="4">
    <source>
        <dbReference type="ARBA" id="ARBA00022741"/>
    </source>
</evidence>
<evidence type="ECO:0000313" key="15">
    <source>
        <dbReference type="EMBL" id="KKB61896.1"/>
    </source>
</evidence>
<comment type="function">
    <text evidence="10 11">Involved in cell wall formation. Catalyzes the final step in the synthesis of UDP-N-acetylmuramoyl-pentapeptide, the precursor of murein.</text>
</comment>
<dbReference type="Pfam" id="PF08245">
    <property type="entry name" value="Mur_ligase_M"/>
    <property type="match status" value="1"/>
</dbReference>
<sequence>MTMMTLAQAAQWIEGARVVGAADAAAVVIDRIVTDSRQAGAGDLFVALRGDRFDAHDFLDAVATQGVAAVIVARAPASFSRPYLLVPDTRRALGELARGWRRTFAARVGGTVSVAAVGSVESAVGGSGMPIVAVTGSNGKTTVKEMIASIFAAAVGADHCLATRGNFNNDIGLPLTLLRLRATHRLAVIEMGMNHPDETRYLAGICEPTVGLVNNAQREHQEFMHTVEAVALEHASVIHALPVDGTAVYPADDAYAAIWRVAAHTRRIIDFALLDDGSDGQAGRGVIRAAVTGRWRAAGASADGQSNGQLEVETPIGTFSVALRTQGRHNLRNALAATAAAVATGVGVDAIRSGLQAFAPVNGRLQQKRATVGALAGASVIDDTYNANPDSMRAAIDVLAQAASPRVLVVGDMGEVGDQEAVAHREVGLYAYAQGVDALYALGRASRGVCDAFNAARAQDDASNHDRVGGRSAWHFDNADALIAALQGGSSLSSAQSASGVTVLVKGSRFMAMEKVVAALVGETSTAPH</sequence>
<evidence type="ECO:0000256" key="3">
    <source>
        <dbReference type="ARBA" id="ARBA00022618"/>
    </source>
</evidence>
<dbReference type="STRING" id="28092.WM40_20635"/>
<dbReference type="Pfam" id="PF02875">
    <property type="entry name" value="Mur_ligase_C"/>
    <property type="match status" value="1"/>
</dbReference>
<dbReference type="EMBL" id="LAQU01000029">
    <property type="protein sequence ID" value="KKB61896.1"/>
    <property type="molecule type" value="Genomic_DNA"/>
</dbReference>
<keyword evidence="7 10" id="KW-0573">Peptidoglycan synthesis</keyword>
<organism evidence="15 16">
    <name type="scientific">Robbsia andropogonis</name>
    <dbReference type="NCBI Taxonomy" id="28092"/>
    <lineage>
        <taxon>Bacteria</taxon>
        <taxon>Pseudomonadati</taxon>
        <taxon>Pseudomonadota</taxon>
        <taxon>Betaproteobacteria</taxon>
        <taxon>Burkholderiales</taxon>
        <taxon>Burkholderiaceae</taxon>
        <taxon>Robbsia</taxon>
    </lineage>
</organism>
<comment type="catalytic activity">
    <reaction evidence="10 11">
        <text>D-alanyl-D-alanine + UDP-N-acetyl-alpha-D-muramoyl-L-alanyl-gamma-D-glutamyl-meso-2,6-diaminopimelate + ATP = UDP-N-acetyl-alpha-D-muramoyl-L-alanyl-gamma-D-glutamyl-meso-2,6-diaminopimeloyl-D-alanyl-D-alanine + ADP + phosphate + H(+)</text>
        <dbReference type="Rhea" id="RHEA:28374"/>
        <dbReference type="ChEBI" id="CHEBI:15378"/>
        <dbReference type="ChEBI" id="CHEBI:30616"/>
        <dbReference type="ChEBI" id="CHEBI:43474"/>
        <dbReference type="ChEBI" id="CHEBI:57822"/>
        <dbReference type="ChEBI" id="CHEBI:61386"/>
        <dbReference type="ChEBI" id="CHEBI:83905"/>
        <dbReference type="ChEBI" id="CHEBI:456216"/>
        <dbReference type="EC" id="6.3.2.10"/>
    </reaction>
</comment>
<dbReference type="InterPro" id="IPR004101">
    <property type="entry name" value="Mur_ligase_C"/>
</dbReference>
<dbReference type="SUPFAM" id="SSF53244">
    <property type="entry name" value="MurD-like peptide ligases, peptide-binding domain"/>
    <property type="match status" value="1"/>
</dbReference>
<comment type="subcellular location">
    <subcellularLocation>
        <location evidence="10 11">Cytoplasm</location>
    </subcellularLocation>
</comment>
<evidence type="ECO:0000256" key="9">
    <source>
        <dbReference type="ARBA" id="ARBA00023316"/>
    </source>
</evidence>
<dbReference type="GO" id="GO:0047480">
    <property type="term" value="F:UDP-N-acetylmuramoyl-tripeptide-D-alanyl-D-alanine ligase activity"/>
    <property type="evidence" value="ECO:0007669"/>
    <property type="project" value="UniProtKB-UniRule"/>
</dbReference>
<evidence type="ECO:0000259" key="12">
    <source>
        <dbReference type="Pfam" id="PF01225"/>
    </source>
</evidence>
<feature type="domain" description="Mur ligase C-terminal" evidence="13">
    <location>
        <begin position="371"/>
        <end position="509"/>
    </location>
</feature>
<keyword evidence="5 10" id="KW-0067">ATP-binding</keyword>
<dbReference type="InterPro" id="IPR035911">
    <property type="entry name" value="MurE/MurF_N"/>
</dbReference>
<dbReference type="RefSeq" id="WP_046153830.1">
    <property type="nucleotide sequence ID" value="NZ_CADFGU010000006.1"/>
</dbReference>
<dbReference type="HAMAP" id="MF_02019">
    <property type="entry name" value="MurF"/>
    <property type="match status" value="1"/>
</dbReference>
<dbReference type="PATRIC" id="fig|28092.6.peg.4852"/>
<keyword evidence="3 10" id="KW-0132">Cell division</keyword>
<dbReference type="OrthoDB" id="9801978at2"/>
<keyword evidence="6 10" id="KW-0133">Cell shape</keyword>
<keyword evidence="4 10" id="KW-0547">Nucleotide-binding</keyword>
<evidence type="ECO:0000256" key="5">
    <source>
        <dbReference type="ARBA" id="ARBA00022840"/>
    </source>
</evidence>
<comment type="caution">
    <text evidence="15">The sequence shown here is derived from an EMBL/GenBank/DDBJ whole genome shotgun (WGS) entry which is preliminary data.</text>
</comment>